<dbReference type="AlphaFoldDB" id="A0AAD4M0I2"/>
<evidence type="ECO:0000256" key="2">
    <source>
        <dbReference type="SAM" id="Phobius"/>
    </source>
</evidence>
<feature type="compositionally biased region" description="Basic and acidic residues" evidence="1">
    <location>
        <begin position="1"/>
        <end position="11"/>
    </location>
</feature>
<evidence type="ECO:0000256" key="1">
    <source>
        <dbReference type="SAM" id="MobiDB-lite"/>
    </source>
</evidence>
<keyword evidence="2" id="KW-0812">Transmembrane</keyword>
<feature type="region of interest" description="Disordered" evidence="1">
    <location>
        <begin position="1"/>
        <end position="59"/>
    </location>
</feature>
<gene>
    <name evidence="4" type="ORF">B0F90DRAFT_1752615</name>
</gene>
<keyword evidence="5" id="KW-1185">Reference proteome</keyword>
<dbReference type="InterPro" id="IPR045338">
    <property type="entry name" value="DUF6535"/>
</dbReference>
<evidence type="ECO:0000259" key="3">
    <source>
        <dbReference type="Pfam" id="PF20153"/>
    </source>
</evidence>
<feature type="transmembrane region" description="Helical" evidence="2">
    <location>
        <begin position="255"/>
        <end position="274"/>
    </location>
</feature>
<reference evidence="4" key="1">
    <citation type="journal article" date="2022" name="New Phytol.">
        <title>Evolutionary transition to the ectomycorrhizal habit in the genomes of a hyperdiverse lineage of mushroom-forming fungi.</title>
        <authorList>
            <person name="Looney B."/>
            <person name="Miyauchi S."/>
            <person name="Morin E."/>
            <person name="Drula E."/>
            <person name="Courty P.E."/>
            <person name="Kohler A."/>
            <person name="Kuo A."/>
            <person name="LaButti K."/>
            <person name="Pangilinan J."/>
            <person name="Lipzen A."/>
            <person name="Riley R."/>
            <person name="Andreopoulos W."/>
            <person name="He G."/>
            <person name="Johnson J."/>
            <person name="Nolan M."/>
            <person name="Tritt A."/>
            <person name="Barry K.W."/>
            <person name="Grigoriev I.V."/>
            <person name="Nagy L.G."/>
            <person name="Hibbett D."/>
            <person name="Henrissat B."/>
            <person name="Matheny P.B."/>
            <person name="Labbe J."/>
            <person name="Martin F.M."/>
        </authorList>
    </citation>
    <scope>NUCLEOTIDE SEQUENCE</scope>
    <source>
        <strain evidence="4">BPL690</strain>
    </source>
</reference>
<feature type="compositionally biased region" description="Basic and acidic residues" evidence="1">
    <location>
        <begin position="49"/>
        <end position="59"/>
    </location>
</feature>
<feature type="transmembrane region" description="Helical" evidence="2">
    <location>
        <begin position="89"/>
        <end position="106"/>
    </location>
</feature>
<dbReference type="EMBL" id="WTXG01000062">
    <property type="protein sequence ID" value="KAI0295090.1"/>
    <property type="molecule type" value="Genomic_DNA"/>
</dbReference>
<feature type="domain" description="DUF6535" evidence="3">
    <location>
        <begin position="65"/>
        <end position="244"/>
    </location>
</feature>
<evidence type="ECO:0000313" key="4">
    <source>
        <dbReference type="EMBL" id="KAI0295090.1"/>
    </source>
</evidence>
<dbReference type="Proteomes" id="UP001203297">
    <property type="component" value="Unassembled WGS sequence"/>
</dbReference>
<organism evidence="4 5">
    <name type="scientific">Multifurca ochricompacta</name>
    <dbReference type="NCBI Taxonomy" id="376703"/>
    <lineage>
        <taxon>Eukaryota</taxon>
        <taxon>Fungi</taxon>
        <taxon>Dikarya</taxon>
        <taxon>Basidiomycota</taxon>
        <taxon>Agaricomycotina</taxon>
        <taxon>Agaricomycetes</taxon>
        <taxon>Russulales</taxon>
        <taxon>Russulaceae</taxon>
        <taxon>Multifurca</taxon>
    </lineage>
</organism>
<evidence type="ECO:0000313" key="5">
    <source>
        <dbReference type="Proteomes" id="UP001203297"/>
    </source>
</evidence>
<comment type="caution">
    <text evidence="4">The sequence shown here is derived from an EMBL/GenBank/DDBJ whole genome shotgun (WGS) entry which is preliminary data.</text>
</comment>
<sequence length="879" mass="99502">MKEKDIDDHSIIESITSEKASRRGQTENGHGRTPSPPGSDNSEQESESEEKPSHGDFDDRANALWSLYRKDARGHDEATIKSLKEDMDGVLLFAGLFATSLAAFAIDRVQTLQVSPTQQVVFYQQQSVALLSQISRQLSSLSAQASVPPFSLPPSPTPSPSPSEIRVNVFCLCAALLATLVQRWSRDYMLVFKRYRHCLKSARIRQYLHEGVEGWYMPIVAEAVPGLVHISLFLFLIGLGDFLLNANKTVGRATLFPITFCATLYLFSTFAPVFNPQSPYRSPFSDMIWYITWKLSLRKTRKDPSDGIQKRSPTIAEQQLRIAMEDNPARDLRDDNAILGLVKDLTQDTEMETLALAIPGYFDPRWAQMMEKNDAEFHQDEYKNISYNDLSAVLLSSEDLPIHVRYSPPRRIGTLRSSLNHVGTVLSNLHFPRIPMRLPWRTRPPSPKQRPNLVVELCKPIRHLFETCNNRGLFLNEDHWRRRSRACVVTAASFVLCTDAKLDAFGDITTLLGDLGRVEKTRELSPTILNRSFIIRWTCLSLVAIRDMLKHDRLLEIAEGAVVTLALSHKVDDDGLDVDELALRNAKRIDNHFMAAWSSVEKLAHEFKALGDVKGDKSAKDILRRHESDLAQVKEEADRMDRIDTSTANLQHEIDNATHNLTRQLPGVPFDDLTEPPSFRQIFDFLHNPVHPQLMVLQRRLQGLCSPNQGQNSGGRNSGGHLEIMKILKTIGKNQRSGIGQHRLMERQLSRLQDLRFGGALGFTVELYFLTLKQMLSAITSDWEDYIDSYGTQQVIFDLVCDIAVKDRGMFSNYTYPDYIKDELLKFLGKVIKGQTNAHIDSTVHELQNVPPWKLGDPDFLDKALTILKSRTSPFGFPV</sequence>
<feature type="transmembrane region" description="Helical" evidence="2">
    <location>
        <begin position="223"/>
        <end position="243"/>
    </location>
</feature>
<protein>
    <recommendedName>
        <fullName evidence="3">DUF6535 domain-containing protein</fullName>
    </recommendedName>
</protein>
<accession>A0AAD4M0I2</accession>
<proteinExistence type="predicted"/>
<keyword evidence="2" id="KW-0472">Membrane</keyword>
<dbReference type="Pfam" id="PF20153">
    <property type="entry name" value="DUF6535"/>
    <property type="match status" value="1"/>
</dbReference>
<name>A0AAD4M0I2_9AGAM</name>
<keyword evidence="2" id="KW-1133">Transmembrane helix</keyword>